<dbReference type="Gramene" id="OGLUM07G10770.1">
    <property type="protein sequence ID" value="OGLUM07G10770.1"/>
    <property type="gene ID" value="OGLUM07G10770"/>
</dbReference>
<evidence type="ECO:0000256" key="1">
    <source>
        <dbReference type="SAM" id="MobiDB-lite"/>
    </source>
</evidence>
<dbReference type="Proteomes" id="UP000026961">
    <property type="component" value="Chromosome 7"/>
</dbReference>
<evidence type="ECO:0000313" key="2">
    <source>
        <dbReference type="EnsemblPlants" id="OGLUM07G10770.1"/>
    </source>
</evidence>
<keyword evidence="3" id="KW-1185">Reference proteome</keyword>
<reference evidence="2" key="2">
    <citation type="submission" date="2018-05" db="EMBL/GenBank/DDBJ databases">
        <title>OgluRS3 (Oryza glumaepatula Reference Sequence Version 3).</title>
        <authorList>
            <person name="Zhang J."/>
            <person name="Kudrna D."/>
            <person name="Lee S."/>
            <person name="Talag J."/>
            <person name="Welchert J."/>
            <person name="Wing R.A."/>
        </authorList>
    </citation>
    <scope>NUCLEOTIDE SEQUENCE [LARGE SCALE GENOMIC DNA]</scope>
</reference>
<organism evidence="2">
    <name type="scientific">Oryza glumipatula</name>
    <dbReference type="NCBI Taxonomy" id="40148"/>
    <lineage>
        <taxon>Eukaryota</taxon>
        <taxon>Viridiplantae</taxon>
        <taxon>Streptophyta</taxon>
        <taxon>Embryophyta</taxon>
        <taxon>Tracheophyta</taxon>
        <taxon>Spermatophyta</taxon>
        <taxon>Magnoliopsida</taxon>
        <taxon>Liliopsida</taxon>
        <taxon>Poales</taxon>
        <taxon>Poaceae</taxon>
        <taxon>BOP clade</taxon>
        <taxon>Oryzoideae</taxon>
        <taxon>Oryzeae</taxon>
        <taxon>Oryzinae</taxon>
        <taxon>Oryza</taxon>
    </lineage>
</organism>
<accession>A0A0E0AIN5</accession>
<feature type="compositionally biased region" description="Polar residues" evidence="1">
    <location>
        <begin position="29"/>
        <end position="45"/>
    </location>
</feature>
<reference evidence="2" key="1">
    <citation type="submission" date="2015-04" db="UniProtKB">
        <authorList>
            <consortium name="EnsemblPlants"/>
        </authorList>
    </citation>
    <scope>IDENTIFICATION</scope>
</reference>
<feature type="region of interest" description="Disordered" evidence="1">
    <location>
        <begin position="1"/>
        <end position="58"/>
    </location>
</feature>
<dbReference type="AlphaFoldDB" id="A0A0E0AIN5"/>
<dbReference type="HOGENOM" id="CLU_2065129_0_0_1"/>
<protein>
    <submittedName>
        <fullName evidence="2">Uncharacterized protein</fullName>
    </submittedName>
</protein>
<name>A0A0E0AIN5_9ORYZ</name>
<proteinExistence type="predicted"/>
<dbReference type="EnsemblPlants" id="OGLUM07G10770.1">
    <property type="protein sequence ID" value="OGLUM07G10770.1"/>
    <property type="gene ID" value="OGLUM07G10770"/>
</dbReference>
<sequence>MERDGVEAGGGGVFFRDVVDADHPRRWKPTSSAQSSTSILGQQNSHTKKGTRERNGEEGGVGVVFFKSNSTCASAGQGDDRRRAAVSYGAGALFIPCACSLYNKANQAAGPHAYGPSEG</sequence>
<evidence type="ECO:0000313" key="3">
    <source>
        <dbReference type="Proteomes" id="UP000026961"/>
    </source>
</evidence>